<evidence type="ECO:0000259" key="5">
    <source>
        <dbReference type="Pfam" id="PF07980"/>
    </source>
</evidence>
<evidence type="ECO:0000256" key="3">
    <source>
        <dbReference type="ARBA" id="ARBA00023136"/>
    </source>
</evidence>
<evidence type="ECO:0000259" key="6">
    <source>
        <dbReference type="Pfam" id="PF14322"/>
    </source>
</evidence>
<proteinExistence type="predicted"/>
<comment type="caution">
    <text evidence="7">The sequence shown here is derived from an EMBL/GenBank/DDBJ whole genome shotgun (WGS) entry which is preliminary data.</text>
</comment>
<evidence type="ECO:0000256" key="2">
    <source>
        <dbReference type="ARBA" id="ARBA00022729"/>
    </source>
</evidence>
<evidence type="ECO:0000256" key="1">
    <source>
        <dbReference type="ARBA" id="ARBA00004442"/>
    </source>
</evidence>
<feature type="domain" description="SusD-like N-terminal" evidence="6">
    <location>
        <begin position="61"/>
        <end position="226"/>
    </location>
</feature>
<dbReference type="Pfam" id="PF07980">
    <property type="entry name" value="SusD_RagB"/>
    <property type="match status" value="1"/>
</dbReference>
<reference evidence="7" key="1">
    <citation type="submission" date="2019-03" db="EMBL/GenBank/DDBJ databases">
        <title>Single cell metagenomics reveals metabolic interactions within the superorganism composed of flagellate Streblomastix strix and complex community of Bacteroidetes bacteria on its surface.</title>
        <authorList>
            <person name="Treitli S.C."/>
            <person name="Kolisko M."/>
            <person name="Husnik F."/>
            <person name="Keeling P."/>
            <person name="Hampl V."/>
        </authorList>
    </citation>
    <scope>NUCLEOTIDE SEQUENCE</scope>
    <source>
        <strain evidence="7">STM</strain>
    </source>
</reference>
<dbReference type="SUPFAM" id="SSF48452">
    <property type="entry name" value="TPR-like"/>
    <property type="match status" value="1"/>
</dbReference>
<sequence length="526" mass="59800">MKNIKNKGLLLLLCGVCILSFSSCGDDFLYEDPKGKLVEETFFATPEDLQMSLHALFFRVMTSSQENKSLDYAWMGDDLTTHEASNKQQYREFDRFAPSDNSDFNGWGVFYSVVKAANFIINNAENTPTSQTNIEQAVAQARFWRAYAYYILVRVWGPIPITLEAEVKYDAPLASVENVYALIVEDLQYAESHLPAAWYSAPQRMNGVDIYVTEGGAKAMLSHVYLSMAGWPLKQQDKYGLARDKAKEVIDGVSNGKYYYTLHSDYREVYLLASNYSKEDIIGIHYNRDWGWSNNSMNTLTGLFQSAGNGWGDYYGEIKFWKEMPDGPRKDATYSPKVLNADENIMVDWWDTPERHPQIINMGEGPDRTEYDYTMRADRSTYLGEKTHKVFRYSELLLTYAEAQARADGTPNALAYECINKVRVRAGLPNLAAGLSGSDFAKAAVAEHGWEVAGYYWGNIACRYFDMERLELLKEHFEYRKANLGVEVAGKIIKEIIPVDAGSWQENMAYAAYPARDKALNSNLKR</sequence>
<dbReference type="InterPro" id="IPR011990">
    <property type="entry name" value="TPR-like_helical_dom_sf"/>
</dbReference>
<organism evidence="7">
    <name type="scientific">termite gut metagenome</name>
    <dbReference type="NCBI Taxonomy" id="433724"/>
    <lineage>
        <taxon>unclassified sequences</taxon>
        <taxon>metagenomes</taxon>
        <taxon>organismal metagenomes</taxon>
    </lineage>
</organism>
<dbReference type="InterPro" id="IPR033985">
    <property type="entry name" value="SusD-like_N"/>
</dbReference>
<keyword evidence="4" id="KW-0998">Cell outer membrane</keyword>
<keyword evidence="3" id="KW-0472">Membrane</keyword>
<evidence type="ECO:0008006" key="8">
    <source>
        <dbReference type="Google" id="ProtNLM"/>
    </source>
</evidence>
<dbReference type="GO" id="GO:0009279">
    <property type="term" value="C:cell outer membrane"/>
    <property type="evidence" value="ECO:0007669"/>
    <property type="project" value="UniProtKB-SubCell"/>
</dbReference>
<keyword evidence="2" id="KW-0732">Signal</keyword>
<name>A0A5J4SGJ6_9ZZZZ</name>
<dbReference type="InterPro" id="IPR012944">
    <property type="entry name" value="SusD_RagB_dom"/>
</dbReference>
<dbReference type="AlphaFoldDB" id="A0A5J4SGJ6"/>
<dbReference type="Gene3D" id="1.25.40.390">
    <property type="match status" value="1"/>
</dbReference>
<dbReference type="Pfam" id="PF14322">
    <property type="entry name" value="SusD-like_3"/>
    <property type="match status" value="1"/>
</dbReference>
<evidence type="ECO:0000256" key="4">
    <source>
        <dbReference type="ARBA" id="ARBA00023237"/>
    </source>
</evidence>
<dbReference type="PROSITE" id="PS51257">
    <property type="entry name" value="PROKAR_LIPOPROTEIN"/>
    <property type="match status" value="1"/>
</dbReference>
<evidence type="ECO:0000313" key="7">
    <source>
        <dbReference type="EMBL" id="KAA6344391.1"/>
    </source>
</evidence>
<comment type="subcellular location">
    <subcellularLocation>
        <location evidence="1">Cell outer membrane</location>
    </subcellularLocation>
</comment>
<accession>A0A5J4SGJ6</accession>
<gene>
    <name evidence="7" type="ORF">EZS27_007979</name>
</gene>
<protein>
    <recommendedName>
        <fullName evidence="8">RagB/SusD family nutrient uptake outer membrane protein</fullName>
    </recommendedName>
</protein>
<dbReference type="EMBL" id="SNRY01000220">
    <property type="protein sequence ID" value="KAA6344391.1"/>
    <property type="molecule type" value="Genomic_DNA"/>
</dbReference>
<feature type="domain" description="RagB/SusD" evidence="5">
    <location>
        <begin position="380"/>
        <end position="483"/>
    </location>
</feature>